<dbReference type="OrthoDB" id="5416589at2759"/>
<dbReference type="InterPro" id="IPR014612">
    <property type="entry name" value="Pop7/Rpp20"/>
</dbReference>
<dbReference type="AlphaFoldDB" id="A0A109UY44"/>
<dbReference type="GO" id="GO:0006364">
    <property type="term" value="P:rRNA processing"/>
    <property type="evidence" value="ECO:0007669"/>
    <property type="project" value="TreeGrafter"/>
</dbReference>
<dbReference type="PANTHER" id="PTHR28256">
    <property type="entry name" value="RIBONUCLEASES P/MRP PROTEIN SUBUNIT POP7"/>
    <property type="match status" value="1"/>
</dbReference>
<sequence>MSKGKSLVVRKHPTIKTFNQEAVKRVIYVKSKTPYVSALKRVNKMLQMLEKQPANTDKYITLMGMGQAVEKTLSVGCHFQEHKNHRVVIKTASTEVVDEVIKYSDGEDSVNEEDRETELQLRKVSGVEVRIYVV</sequence>
<dbReference type="EMBL" id="CP014243">
    <property type="protein sequence ID" value="AMD19640.1"/>
    <property type="molecule type" value="Genomic_DNA"/>
</dbReference>
<dbReference type="RefSeq" id="XP_017986636.1">
    <property type="nucleotide sequence ID" value="XM_018131476.1"/>
</dbReference>
<protein>
    <submittedName>
        <fullName evidence="4">HCL511Cp</fullName>
    </submittedName>
</protein>
<dbReference type="GO" id="GO:0001682">
    <property type="term" value="P:tRNA 5'-leader removal"/>
    <property type="evidence" value="ECO:0007669"/>
    <property type="project" value="InterPro"/>
</dbReference>
<evidence type="ECO:0000313" key="4">
    <source>
        <dbReference type="EMBL" id="AMD19640.1"/>
    </source>
</evidence>
<proteinExistence type="predicted"/>
<dbReference type="GO" id="GO:0000172">
    <property type="term" value="C:ribonuclease MRP complex"/>
    <property type="evidence" value="ECO:0007669"/>
    <property type="project" value="InterPro"/>
</dbReference>
<name>A0A109UY44_9SACH</name>
<dbReference type="PANTHER" id="PTHR28256:SF1">
    <property type="entry name" value="RIBONUCLEASES P_MRP PROTEIN SUBUNIT POP7"/>
    <property type="match status" value="1"/>
</dbReference>
<dbReference type="GO" id="GO:0003723">
    <property type="term" value="F:RNA binding"/>
    <property type="evidence" value="ECO:0007669"/>
    <property type="project" value="TreeGrafter"/>
</dbReference>
<gene>
    <name evidence="4" type="ORF">AW171_hschr31481</name>
</gene>
<dbReference type="GO" id="GO:0034965">
    <property type="term" value="P:intronic box C/D snoRNA processing"/>
    <property type="evidence" value="ECO:0007669"/>
    <property type="project" value="TreeGrafter"/>
</dbReference>
<dbReference type="GeneID" id="28722845"/>
<dbReference type="STRING" id="45286.A0A109UY44"/>
<keyword evidence="2" id="KW-0819">tRNA processing</keyword>
<dbReference type="GO" id="GO:0000294">
    <property type="term" value="P:nuclear-transcribed mRNA catabolic process, RNase MRP-dependent"/>
    <property type="evidence" value="ECO:0007669"/>
    <property type="project" value="TreeGrafter"/>
</dbReference>
<dbReference type="GO" id="GO:0000171">
    <property type="term" value="F:ribonuclease MRP activity"/>
    <property type="evidence" value="ECO:0007669"/>
    <property type="project" value="TreeGrafter"/>
</dbReference>
<dbReference type="Pfam" id="PF12328">
    <property type="entry name" value="Rpp20"/>
    <property type="match status" value="1"/>
</dbReference>
<dbReference type="GO" id="GO:0005655">
    <property type="term" value="C:nucleolar ribonuclease P complex"/>
    <property type="evidence" value="ECO:0007669"/>
    <property type="project" value="InterPro"/>
</dbReference>
<evidence type="ECO:0000256" key="3">
    <source>
        <dbReference type="ARBA" id="ARBA00023242"/>
    </source>
</evidence>
<dbReference type="InterPro" id="IPR036882">
    <property type="entry name" value="Alba-like_dom_sf"/>
</dbReference>
<comment type="subcellular location">
    <subcellularLocation>
        <location evidence="1">Nucleus</location>
    </subcellularLocation>
</comment>
<accession>A0A109UY44</accession>
<dbReference type="InterPro" id="IPR020241">
    <property type="entry name" value="RNase_P/MRP_Pop7_fungi"/>
</dbReference>
<organism evidence="4 5">
    <name type="scientific">Eremothecium sinecaudum</name>
    <dbReference type="NCBI Taxonomy" id="45286"/>
    <lineage>
        <taxon>Eukaryota</taxon>
        <taxon>Fungi</taxon>
        <taxon>Dikarya</taxon>
        <taxon>Ascomycota</taxon>
        <taxon>Saccharomycotina</taxon>
        <taxon>Saccharomycetes</taxon>
        <taxon>Saccharomycetales</taxon>
        <taxon>Saccharomycetaceae</taxon>
        <taxon>Eremothecium</taxon>
    </lineage>
</organism>
<evidence type="ECO:0000313" key="5">
    <source>
        <dbReference type="Proteomes" id="UP000243052"/>
    </source>
</evidence>
<evidence type="ECO:0000256" key="2">
    <source>
        <dbReference type="ARBA" id="ARBA00022694"/>
    </source>
</evidence>
<dbReference type="GO" id="GO:0004526">
    <property type="term" value="F:ribonuclease P activity"/>
    <property type="evidence" value="ECO:0007669"/>
    <property type="project" value="TreeGrafter"/>
</dbReference>
<reference evidence="4 5" key="1">
    <citation type="submission" date="2016-01" db="EMBL/GenBank/DDBJ databases">
        <title>Genome sequence of the yeast Holleya sinecauda.</title>
        <authorList>
            <person name="Dietrich F.S."/>
        </authorList>
    </citation>
    <scope>NUCLEOTIDE SEQUENCE [LARGE SCALE GENOMIC DNA]</scope>
    <source>
        <strain evidence="4 5">ATCC 58844</strain>
    </source>
</reference>
<dbReference type="Gene3D" id="3.30.110.20">
    <property type="entry name" value="Alba-like domain"/>
    <property type="match status" value="1"/>
</dbReference>
<keyword evidence="5" id="KW-1185">Reference proteome</keyword>
<keyword evidence="3" id="KW-0539">Nucleus</keyword>
<dbReference type="Proteomes" id="UP000243052">
    <property type="component" value="Chromosome iii"/>
</dbReference>
<evidence type="ECO:0000256" key="1">
    <source>
        <dbReference type="ARBA" id="ARBA00004123"/>
    </source>
</evidence>